<evidence type="ECO:0000313" key="1">
    <source>
        <dbReference type="EMBL" id="MBB5364627.1"/>
    </source>
</evidence>
<proteinExistence type="predicted"/>
<accession>A0A7W8JWP7</accession>
<gene>
    <name evidence="1" type="ORF">HNQ08_003740</name>
</gene>
<organism evidence="1 2">
    <name type="scientific">Deinococcus humi</name>
    <dbReference type="NCBI Taxonomy" id="662880"/>
    <lineage>
        <taxon>Bacteria</taxon>
        <taxon>Thermotogati</taxon>
        <taxon>Deinococcota</taxon>
        <taxon>Deinococci</taxon>
        <taxon>Deinococcales</taxon>
        <taxon>Deinococcaceae</taxon>
        <taxon>Deinococcus</taxon>
    </lineage>
</organism>
<evidence type="ECO:0000313" key="2">
    <source>
        <dbReference type="Proteomes" id="UP000552709"/>
    </source>
</evidence>
<keyword evidence="2" id="KW-1185">Reference proteome</keyword>
<reference evidence="1 2" key="1">
    <citation type="submission" date="2020-08" db="EMBL/GenBank/DDBJ databases">
        <title>Genomic Encyclopedia of Type Strains, Phase IV (KMG-IV): sequencing the most valuable type-strain genomes for metagenomic binning, comparative biology and taxonomic classification.</title>
        <authorList>
            <person name="Goeker M."/>
        </authorList>
    </citation>
    <scope>NUCLEOTIDE SEQUENCE [LARGE SCALE GENOMIC DNA]</scope>
    <source>
        <strain evidence="1 2">DSM 27939</strain>
    </source>
</reference>
<dbReference type="AlphaFoldDB" id="A0A7W8JWP7"/>
<name>A0A7W8JWP7_9DEIO</name>
<comment type="caution">
    <text evidence="1">The sequence shown here is derived from an EMBL/GenBank/DDBJ whole genome shotgun (WGS) entry which is preliminary data.</text>
</comment>
<sequence length="147" mass="15772">MMVKIRDMGMQIQEFLSTCPPFEPVPSPFVSPSGSVLLHGGVVAPVRGDDLLVIDAFQAREFSNGKPVAPQPIGADDFWDVVFTQPSGQEGRRSFGIAMSLKKNIEHEAILVHRPPEPVSDAIDGSANFIQAPPRTLASPLGGAVLR</sequence>
<protein>
    <submittedName>
        <fullName evidence="1">Uncharacterized protein</fullName>
    </submittedName>
</protein>
<dbReference type="EMBL" id="JACHFL010000011">
    <property type="protein sequence ID" value="MBB5364627.1"/>
    <property type="molecule type" value="Genomic_DNA"/>
</dbReference>
<dbReference type="Proteomes" id="UP000552709">
    <property type="component" value="Unassembled WGS sequence"/>
</dbReference>